<evidence type="ECO:0000313" key="3">
    <source>
        <dbReference type="Proteomes" id="UP000230002"/>
    </source>
</evidence>
<dbReference type="EMBL" id="AYKW01000015">
    <property type="protein sequence ID" value="PIL30409.1"/>
    <property type="molecule type" value="Genomic_DNA"/>
</dbReference>
<dbReference type="OrthoDB" id="2748701at2759"/>
<organism evidence="2 3">
    <name type="scientific">Ganoderma sinense ZZ0214-1</name>
    <dbReference type="NCBI Taxonomy" id="1077348"/>
    <lineage>
        <taxon>Eukaryota</taxon>
        <taxon>Fungi</taxon>
        <taxon>Dikarya</taxon>
        <taxon>Basidiomycota</taxon>
        <taxon>Agaricomycotina</taxon>
        <taxon>Agaricomycetes</taxon>
        <taxon>Polyporales</taxon>
        <taxon>Polyporaceae</taxon>
        <taxon>Ganoderma</taxon>
    </lineage>
</organism>
<feature type="compositionally biased region" description="Basic and acidic residues" evidence="1">
    <location>
        <begin position="87"/>
        <end position="97"/>
    </location>
</feature>
<name>A0A2G8S9I1_9APHY</name>
<accession>A0A2G8S9I1</accession>
<gene>
    <name evidence="2" type="ORF">GSI_07595</name>
</gene>
<evidence type="ECO:0000256" key="1">
    <source>
        <dbReference type="SAM" id="MobiDB-lite"/>
    </source>
</evidence>
<comment type="caution">
    <text evidence="2">The sequence shown here is derived from an EMBL/GenBank/DDBJ whole genome shotgun (WGS) entry which is preliminary data.</text>
</comment>
<dbReference type="Proteomes" id="UP000230002">
    <property type="component" value="Unassembled WGS sequence"/>
</dbReference>
<evidence type="ECO:0000313" key="2">
    <source>
        <dbReference type="EMBL" id="PIL30409.1"/>
    </source>
</evidence>
<dbReference type="STRING" id="1077348.A0A2G8S9I1"/>
<protein>
    <recommendedName>
        <fullName evidence="4">F-box domain-containing protein</fullName>
    </recommendedName>
</protein>
<sequence length="208" mass="23609">MDTCPNEVLDLIFASACTDDRLTGRSLALVSKRIRDISRRYAFQSIALYGPHQISSFAYLLDKAILKDYTIRHLYLADRPRFWVEGRPDQDEKRDRAQWPGEPEDFADSVNTVAPTVETLTLLLFDKYDEQPLSAAISLPRLHELTVHGSSLTHFVWRGANLTRIPSPLPQCLSLRRLHVIFALGRPWTAAVSDLTSRRTSRTSGCRA</sequence>
<feature type="region of interest" description="Disordered" evidence="1">
    <location>
        <begin position="87"/>
        <end position="110"/>
    </location>
</feature>
<proteinExistence type="predicted"/>
<keyword evidence="3" id="KW-1185">Reference proteome</keyword>
<reference evidence="2 3" key="1">
    <citation type="journal article" date="2015" name="Sci. Rep.">
        <title>Chromosome-level genome map provides insights into diverse defense mechanisms in the medicinal fungus Ganoderma sinense.</title>
        <authorList>
            <person name="Zhu Y."/>
            <person name="Xu J."/>
            <person name="Sun C."/>
            <person name="Zhou S."/>
            <person name="Xu H."/>
            <person name="Nelson D.R."/>
            <person name="Qian J."/>
            <person name="Song J."/>
            <person name="Luo H."/>
            <person name="Xiang L."/>
            <person name="Li Y."/>
            <person name="Xu Z."/>
            <person name="Ji A."/>
            <person name="Wang L."/>
            <person name="Lu S."/>
            <person name="Hayward A."/>
            <person name="Sun W."/>
            <person name="Li X."/>
            <person name="Schwartz D.C."/>
            <person name="Wang Y."/>
            <person name="Chen S."/>
        </authorList>
    </citation>
    <scope>NUCLEOTIDE SEQUENCE [LARGE SCALE GENOMIC DNA]</scope>
    <source>
        <strain evidence="2 3">ZZ0214-1</strain>
    </source>
</reference>
<dbReference type="AlphaFoldDB" id="A0A2G8S9I1"/>
<evidence type="ECO:0008006" key="4">
    <source>
        <dbReference type="Google" id="ProtNLM"/>
    </source>
</evidence>